<evidence type="ECO:0000256" key="1">
    <source>
        <dbReference type="ARBA" id="ARBA00004651"/>
    </source>
</evidence>
<name>A0A1U7HHI6_9CYAN</name>
<dbReference type="GO" id="GO:0005886">
    <property type="term" value="C:plasma membrane"/>
    <property type="evidence" value="ECO:0007669"/>
    <property type="project" value="UniProtKB-SubCell"/>
</dbReference>
<proteinExistence type="predicted"/>
<evidence type="ECO:0000313" key="8">
    <source>
        <dbReference type="Proteomes" id="UP000186868"/>
    </source>
</evidence>
<dbReference type="PANTHER" id="PTHR39087:SF2">
    <property type="entry name" value="UPF0104 MEMBRANE PROTEIN MJ1595"/>
    <property type="match status" value="1"/>
</dbReference>
<evidence type="ECO:0000256" key="4">
    <source>
        <dbReference type="ARBA" id="ARBA00022989"/>
    </source>
</evidence>
<dbReference type="EMBL" id="MRCB01000011">
    <property type="protein sequence ID" value="OKH23015.1"/>
    <property type="molecule type" value="Genomic_DNA"/>
</dbReference>
<organism evidence="7 8">
    <name type="scientific">Hydrococcus rivularis NIES-593</name>
    <dbReference type="NCBI Taxonomy" id="1921803"/>
    <lineage>
        <taxon>Bacteria</taxon>
        <taxon>Bacillati</taxon>
        <taxon>Cyanobacteriota</taxon>
        <taxon>Cyanophyceae</taxon>
        <taxon>Pleurocapsales</taxon>
        <taxon>Hydrococcaceae</taxon>
        <taxon>Hydrococcus</taxon>
    </lineage>
</organism>
<keyword evidence="2" id="KW-1003">Cell membrane</keyword>
<accession>A0A1U7HHI6</accession>
<keyword evidence="3 6" id="KW-0812">Transmembrane</keyword>
<evidence type="ECO:0000256" key="6">
    <source>
        <dbReference type="SAM" id="Phobius"/>
    </source>
</evidence>
<dbReference type="STRING" id="1921803.NIES593_11155"/>
<dbReference type="OrthoDB" id="569878at2"/>
<reference evidence="7 8" key="1">
    <citation type="submission" date="2016-11" db="EMBL/GenBank/DDBJ databases">
        <title>Draft Genome Sequences of Nine Cyanobacterial Strains from Diverse Habitats.</title>
        <authorList>
            <person name="Zhu T."/>
            <person name="Hou S."/>
            <person name="Lu X."/>
            <person name="Hess W.R."/>
        </authorList>
    </citation>
    <scope>NUCLEOTIDE SEQUENCE [LARGE SCALE GENOMIC DNA]</scope>
    <source>
        <strain evidence="7 8">NIES-593</strain>
    </source>
</reference>
<feature type="transmembrane region" description="Helical" evidence="6">
    <location>
        <begin position="243"/>
        <end position="265"/>
    </location>
</feature>
<comment type="subcellular location">
    <subcellularLocation>
        <location evidence="1">Cell membrane</location>
        <topology evidence="1">Multi-pass membrane protein</topology>
    </subcellularLocation>
</comment>
<dbReference type="Proteomes" id="UP000186868">
    <property type="component" value="Unassembled WGS sequence"/>
</dbReference>
<evidence type="ECO:0000256" key="3">
    <source>
        <dbReference type="ARBA" id="ARBA00022692"/>
    </source>
</evidence>
<feature type="transmembrane region" description="Helical" evidence="6">
    <location>
        <begin position="164"/>
        <end position="182"/>
    </location>
</feature>
<sequence>MKNKLTLIVVTFLVIGISVIFIAKTMHLDRGAYFNAIAKFQLTYCLAALAAAFFQTIFQINRLWVLFPKEAKLKWAHTARAFTYGQFLNTFGPNGAGDVLKVVLTRKHEDKQGRQVEASESSAIVFVVDKLADVGSIILLTLIALLQAPIALPEIEWNKHVRLILLGAIVLSLVFYILFFGFRKRSGAIAQWIEGFKVGLQALREPKRFSSALLMGAGNSLSKVIALHILCVALGFSLSYPELVFSILILNLGISVPISPGNLGVYEASLAFALSKFGAPMAESLAIATVHHACQMIEIAVLALLFWLHERWQDWQRESKVQPVTQIGK</sequence>
<dbReference type="AlphaFoldDB" id="A0A1U7HHI6"/>
<protein>
    <recommendedName>
        <fullName evidence="9">TIGR00374 family protein</fullName>
    </recommendedName>
</protein>
<dbReference type="PANTHER" id="PTHR39087">
    <property type="entry name" value="UPF0104 MEMBRANE PROTEIN MJ1595"/>
    <property type="match status" value="1"/>
</dbReference>
<feature type="transmembrane region" description="Helical" evidence="6">
    <location>
        <begin position="285"/>
        <end position="308"/>
    </location>
</feature>
<dbReference type="InterPro" id="IPR022791">
    <property type="entry name" value="L-PG_synthase/AglD"/>
</dbReference>
<evidence type="ECO:0000256" key="2">
    <source>
        <dbReference type="ARBA" id="ARBA00022475"/>
    </source>
</evidence>
<evidence type="ECO:0008006" key="9">
    <source>
        <dbReference type="Google" id="ProtNLM"/>
    </source>
</evidence>
<feature type="transmembrane region" description="Helical" evidence="6">
    <location>
        <begin position="44"/>
        <end position="65"/>
    </location>
</feature>
<keyword evidence="4 6" id="KW-1133">Transmembrane helix</keyword>
<dbReference type="Pfam" id="PF03706">
    <property type="entry name" value="LPG_synthase_TM"/>
    <property type="match status" value="1"/>
</dbReference>
<feature type="transmembrane region" description="Helical" evidence="6">
    <location>
        <begin position="134"/>
        <end position="152"/>
    </location>
</feature>
<gene>
    <name evidence="7" type="ORF">NIES593_11155</name>
</gene>
<feature type="transmembrane region" description="Helical" evidence="6">
    <location>
        <begin position="212"/>
        <end position="236"/>
    </location>
</feature>
<keyword evidence="5 6" id="KW-0472">Membrane</keyword>
<dbReference type="RefSeq" id="WP_073599647.1">
    <property type="nucleotide sequence ID" value="NZ_MRCB01000011.1"/>
</dbReference>
<evidence type="ECO:0000256" key="5">
    <source>
        <dbReference type="ARBA" id="ARBA00023136"/>
    </source>
</evidence>
<evidence type="ECO:0000313" key="7">
    <source>
        <dbReference type="EMBL" id="OKH23015.1"/>
    </source>
</evidence>
<keyword evidence="8" id="KW-1185">Reference proteome</keyword>
<feature type="transmembrane region" description="Helical" evidence="6">
    <location>
        <begin position="6"/>
        <end position="23"/>
    </location>
</feature>
<comment type="caution">
    <text evidence="7">The sequence shown here is derived from an EMBL/GenBank/DDBJ whole genome shotgun (WGS) entry which is preliminary data.</text>
</comment>